<feature type="region of interest" description="Disordered" evidence="1">
    <location>
        <begin position="418"/>
        <end position="773"/>
    </location>
</feature>
<feature type="compositionally biased region" description="Low complexity" evidence="1">
    <location>
        <begin position="299"/>
        <end position="308"/>
    </location>
</feature>
<feature type="compositionally biased region" description="Polar residues" evidence="1">
    <location>
        <begin position="698"/>
        <end position="712"/>
    </location>
</feature>
<evidence type="ECO:0000313" key="2">
    <source>
        <dbReference type="EMBL" id="ACZ49368.1"/>
    </source>
</evidence>
<feature type="compositionally biased region" description="Polar residues" evidence="1">
    <location>
        <begin position="127"/>
        <end position="136"/>
    </location>
</feature>
<dbReference type="KEGG" id="acn:ACIS_00832"/>
<feature type="compositionally biased region" description="Basic and acidic residues" evidence="1">
    <location>
        <begin position="55"/>
        <end position="66"/>
    </location>
</feature>
<feature type="compositionally biased region" description="Low complexity" evidence="1">
    <location>
        <begin position="813"/>
        <end position="825"/>
    </location>
</feature>
<feature type="compositionally biased region" description="Polar residues" evidence="1">
    <location>
        <begin position="534"/>
        <end position="559"/>
    </location>
</feature>
<feature type="region of interest" description="Disordered" evidence="1">
    <location>
        <begin position="296"/>
        <end position="329"/>
    </location>
</feature>
<feature type="region of interest" description="Disordered" evidence="1">
    <location>
        <begin position="111"/>
        <end position="139"/>
    </location>
</feature>
<feature type="compositionally biased region" description="Polar residues" evidence="1">
    <location>
        <begin position="587"/>
        <end position="611"/>
    </location>
</feature>
<dbReference type="OrthoDB" id="7165382at2"/>
<sequence>MKKKTKQPTSSISEDTIPLLSEYDGDIKESRASDSKSSTKSPIFPSIRSLQQKLKSKDNTSSKETLDSSSRSSTASSDPSIDSGASTSSSRTSVRKGIKAVVKKAVTAFDRRAKKEQAPSLEPFSPPSKTSSSWYTNPLGVSDLDEEPAYIKHWAPVEDLLGGDEFDAFVRSRASSTSASSDFEFRPGGELNGAIGRLDSIAEPVYENIDQFQQERAGTAKGPTVASQTTSSAPKGTQAGNRGSQQVVINGSIYDVPDPVAAYDTPRNLQPVAQNAAASREPTYDTPRNSQIVAQQQFAASAKPATSAPKPPVPPRTAAAPAAAPRKVLNVGEQKSAALGNVGSVPSAQQPTQKAVAPVTKAESSTAKTTGHTTASAKLVTAQPFRGEAATLKSVTPPVAAPRKVFNVGEQKSAALGNVGSVPSAQQPAQKAVAPVTKAESSAAKTADSSLAPAKSAAAQPLRSPATSSLKPAVPPKPVTASTVAPREALGGTKAQTSSPVPQNMGSVHEHSKDGVPSIQQRKAMLAGKIGSTPERSSPQGAQRFAQSESATARTTDSALASAKLMTAQPFRRSVTSASKPVAAPVATSSKTLGAGEQKSSPVLQNMSSMPEYSKNVVPGVQQRKAMLAGKVSSTPESSSQNTQRSAQSESTAREIQDIRSSISQTREARAAFASQLDTLLASNSAPARETVKAGKSKVTTAKSPATAQTDVSPLRGNAAKSSTAPQERANTKATGRSAPSMDSGITQSSVATQKQSAAPEQSTHKGINSRNPAFADELQKVLGNRIGASNIEKPVTAASKTLARQASVQKRSAAPGSGAADANAARVSKISANPAFAGAIPTLERMLAERQSTQQAERVIGGHSGAQKALGSATTFPDTASAGEQSAHGMSKREAVGGKSPASAKKEGTSASTPWSEGGEAQTKKGKHVSSLIRGFESPSGTPPVRGAAR</sequence>
<feature type="compositionally biased region" description="Low complexity" evidence="1">
    <location>
        <begin position="421"/>
        <end position="436"/>
    </location>
</feature>
<evidence type="ECO:0000256" key="1">
    <source>
        <dbReference type="SAM" id="MobiDB-lite"/>
    </source>
</evidence>
<feature type="compositionally biased region" description="Polar residues" evidence="1">
    <location>
        <begin position="344"/>
        <end position="353"/>
    </location>
</feature>
<feature type="compositionally biased region" description="Polar residues" evidence="1">
    <location>
        <begin position="632"/>
        <end position="651"/>
    </location>
</feature>
<accession>D1ASB5</accession>
<feature type="region of interest" description="Disordered" evidence="1">
    <location>
        <begin position="803"/>
        <end position="825"/>
    </location>
</feature>
<feature type="region of interest" description="Disordered" evidence="1">
    <location>
        <begin position="1"/>
        <end position="98"/>
    </location>
</feature>
<feature type="compositionally biased region" description="Basic and acidic residues" evidence="1">
    <location>
        <begin position="25"/>
        <end position="34"/>
    </location>
</feature>
<gene>
    <name evidence="2" type="ordered locus">ACIS_00832</name>
</gene>
<name>D1ASB5_ANACI</name>
<feature type="compositionally biased region" description="Polar residues" evidence="1">
    <location>
        <begin position="362"/>
        <end position="376"/>
    </location>
</feature>
<feature type="region of interest" description="Disordered" evidence="1">
    <location>
        <begin position="341"/>
        <end position="380"/>
    </location>
</feature>
<feature type="compositionally biased region" description="Low complexity" evidence="1">
    <location>
        <begin position="67"/>
        <end position="92"/>
    </location>
</feature>
<feature type="compositionally biased region" description="Polar residues" evidence="1">
    <location>
        <begin position="439"/>
        <end position="449"/>
    </location>
</feature>
<feature type="compositionally biased region" description="Low complexity" evidence="1">
    <location>
        <begin position="316"/>
        <end position="328"/>
    </location>
</feature>
<dbReference type="HOGENOM" id="CLU_309653_0_0_5"/>
<feature type="compositionally biased region" description="Polar residues" evidence="1">
    <location>
        <begin position="873"/>
        <end position="885"/>
    </location>
</feature>
<evidence type="ECO:0000313" key="3">
    <source>
        <dbReference type="Proteomes" id="UP000000630"/>
    </source>
</evidence>
<dbReference type="Proteomes" id="UP000000630">
    <property type="component" value="Chromosome"/>
</dbReference>
<dbReference type="RefSeq" id="WP_012880820.1">
    <property type="nucleotide sequence ID" value="NC_013532.1"/>
</dbReference>
<organism evidence="2 3">
    <name type="scientific">Anaplasma centrale (strain Israel)</name>
    <name type="common">Anaplasma marginale subsp. centrale (strain Israel)</name>
    <dbReference type="NCBI Taxonomy" id="574556"/>
    <lineage>
        <taxon>Bacteria</taxon>
        <taxon>Pseudomonadati</taxon>
        <taxon>Pseudomonadota</taxon>
        <taxon>Alphaproteobacteria</taxon>
        <taxon>Rickettsiales</taxon>
        <taxon>Anaplasmataceae</taxon>
        <taxon>Anaplasma</taxon>
    </lineage>
</organism>
<feature type="compositionally biased region" description="Polar residues" evidence="1">
    <location>
        <begin position="744"/>
        <end position="772"/>
    </location>
</feature>
<feature type="compositionally biased region" description="Polar residues" evidence="1">
    <location>
        <begin position="225"/>
        <end position="246"/>
    </location>
</feature>
<feature type="compositionally biased region" description="Polar residues" evidence="1">
    <location>
        <begin position="494"/>
        <end position="506"/>
    </location>
</feature>
<feature type="region of interest" description="Disordered" evidence="1">
    <location>
        <begin position="849"/>
        <end position="951"/>
    </location>
</feature>
<feature type="compositionally biased region" description="Polar residues" evidence="1">
    <location>
        <begin position="676"/>
        <end position="686"/>
    </location>
</feature>
<proteinExistence type="predicted"/>
<dbReference type="EMBL" id="CP001759">
    <property type="protein sequence ID" value="ACZ49368.1"/>
    <property type="molecule type" value="Genomic_DNA"/>
</dbReference>
<reference evidence="2 3" key="1">
    <citation type="journal article" date="2010" name="J. Bacteriol.">
        <title>Complete genome sequence of Anaplasma marginale subsp. centrale.</title>
        <authorList>
            <person name="Herndon D.R."/>
            <person name="Palmer G.H."/>
            <person name="Shkap V."/>
            <person name="Knowles D.P. Jr."/>
            <person name="Brayton K.A."/>
        </authorList>
    </citation>
    <scope>NUCLEOTIDE SEQUENCE [LARGE SCALE GENOMIC DNA]</scope>
    <source>
        <strain evidence="2 3">Israel</strain>
    </source>
</reference>
<protein>
    <submittedName>
        <fullName evidence="2">Uncharacterized protein</fullName>
    </submittedName>
</protein>
<keyword evidence="3" id="KW-1185">Reference proteome</keyword>
<dbReference type="AlphaFoldDB" id="D1ASB5"/>
<feature type="region of interest" description="Disordered" evidence="1">
    <location>
        <begin position="213"/>
        <end position="246"/>
    </location>
</feature>